<dbReference type="EMBL" id="FNEW01000009">
    <property type="protein sequence ID" value="SDK44194.1"/>
    <property type="molecule type" value="Genomic_DNA"/>
</dbReference>
<protein>
    <recommendedName>
        <fullName evidence="3">DUF2188 domain-containing protein</fullName>
    </recommendedName>
</protein>
<evidence type="ECO:0000313" key="1">
    <source>
        <dbReference type="EMBL" id="SDK44194.1"/>
    </source>
</evidence>
<organism evidence="1 2">
    <name type="scientific">Agrobacterium fabrum</name>
    <dbReference type="NCBI Taxonomy" id="1176649"/>
    <lineage>
        <taxon>Bacteria</taxon>
        <taxon>Pseudomonadati</taxon>
        <taxon>Pseudomonadota</taxon>
        <taxon>Alphaproteobacteria</taxon>
        <taxon>Hyphomicrobiales</taxon>
        <taxon>Rhizobiaceae</taxon>
        <taxon>Rhizobium/Agrobacterium group</taxon>
        <taxon>Agrobacterium</taxon>
        <taxon>Agrobacterium tumefaciens complex</taxon>
    </lineage>
</organism>
<reference evidence="1 2" key="1">
    <citation type="submission" date="2016-10" db="EMBL/GenBank/DDBJ databases">
        <authorList>
            <person name="Varghese N."/>
            <person name="Submissions S."/>
        </authorList>
    </citation>
    <scope>NUCLEOTIDE SEQUENCE [LARGE SCALE GENOMIC DNA]</scope>
    <source>
        <strain evidence="1 2">PDC82</strain>
    </source>
</reference>
<proteinExistence type="predicted"/>
<comment type="caution">
    <text evidence="1">The sequence shown here is derived from an EMBL/GenBank/DDBJ whole genome shotgun (WGS) entry which is preliminary data.</text>
</comment>
<gene>
    <name evidence="1" type="ORF">SAMN05428983_4933</name>
</gene>
<dbReference type="Proteomes" id="UP000198917">
    <property type="component" value="Unassembled WGS sequence"/>
</dbReference>
<accession>A0A7Z7BSD3</accession>
<evidence type="ECO:0008006" key="3">
    <source>
        <dbReference type="Google" id="ProtNLM"/>
    </source>
</evidence>
<dbReference type="RefSeq" id="WP_092735123.1">
    <property type="nucleotide sequence ID" value="NZ_CP033024.1"/>
</dbReference>
<dbReference type="AlphaFoldDB" id="A0A7Z7BSD3"/>
<sequence>MQKNIEYQIMAHENGWAVVVCDVIRGTYPSRHLALAAAKQLESEVVSTEKAEHLGAIAHLTLTDAVASDRLQISRQMTVAVSYQVDIPCDAEAEKSAFHR</sequence>
<name>A0A7Z7BSD3_9HYPH</name>
<evidence type="ECO:0000313" key="2">
    <source>
        <dbReference type="Proteomes" id="UP000198917"/>
    </source>
</evidence>